<comment type="similarity">
    <text evidence="1">Belongs to the ABC transporter superfamily.</text>
</comment>
<dbReference type="InterPro" id="IPR050319">
    <property type="entry name" value="ABC_transp_ATP-bind"/>
</dbReference>
<evidence type="ECO:0000256" key="2">
    <source>
        <dbReference type="ARBA" id="ARBA00022448"/>
    </source>
</evidence>
<organism evidence="5 6">
    <name type="scientific">Hungatella hathewayi</name>
    <dbReference type="NCBI Taxonomy" id="154046"/>
    <lineage>
        <taxon>Bacteria</taxon>
        <taxon>Bacillati</taxon>
        <taxon>Bacillota</taxon>
        <taxon>Clostridia</taxon>
        <taxon>Lachnospirales</taxon>
        <taxon>Lachnospiraceae</taxon>
        <taxon>Hungatella</taxon>
    </lineage>
</organism>
<accession>A0A413LUA2</accession>
<comment type="caution">
    <text evidence="5">The sequence shown here is derived from an EMBL/GenBank/DDBJ whole genome shotgun (WGS) entry which is preliminary data.</text>
</comment>
<gene>
    <name evidence="5" type="ORF">CE91St55_19650</name>
</gene>
<proteinExistence type="inferred from homology"/>
<evidence type="ECO:0000256" key="3">
    <source>
        <dbReference type="ARBA" id="ARBA00022741"/>
    </source>
</evidence>
<dbReference type="EMBL" id="BQNJ01000001">
    <property type="protein sequence ID" value="GKG99983.1"/>
    <property type="molecule type" value="Genomic_DNA"/>
</dbReference>
<dbReference type="SUPFAM" id="SSF52540">
    <property type="entry name" value="P-loop containing nucleoside triphosphate hydrolases"/>
    <property type="match status" value="1"/>
</dbReference>
<evidence type="ECO:0000313" key="6">
    <source>
        <dbReference type="Proteomes" id="UP001055091"/>
    </source>
</evidence>
<keyword evidence="4" id="KW-0067">ATP-binding</keyword>
<dbReference type="GO" id="GO:0055085">
    <property type="term" value="P:transmembrane transport"/>
    <property type="evidence" value="ECO:0007669"/>
    <property type="project" value="UniProtKB-ARBA"/>
</dbReference>
<name>A0A413LUA2_9FIRM</name>
<dbReference type="Gene3D" id="3.40.50.300">
    <property type="entry name" value="P-loop containing nucleotide triphosphate hydrolases"/>
    <property type="match status" value="1"/>
</dbReference>
<dbReference type="PROSITE" id="PS50893">
    <property type="entry name" value="ABC_TRANSPORTER_2"/>
    <property type="match status" value="1"/>
</dbReference>
<dbReference type="PANTHER" id="PTHR43776">
    <property type="entry name" value="TRANSPORT ATP-BINDING PROTEIN"/>
    <property type="match status" value="1"/>
</dbReference>
<keyword evidence="3" id="KW-0547">Nucleotide-binding</keyword>
<dbReference type="InterPro" id="IPR003439">
    <property type="entry name" value="ABC_transporter-like_ATP-bd"/>
</dbReference>
<dbReference type="SMART" id="SM00382">
    <property type="entry name" value="AAA"/>
    <property type="match status" value="1"/>
</dbReference>
<dbReference type="PANTHER" id="PTHR43776:SF7">
    <property type="entry name" value="D,D-DIPEPTIDE TRANSPORT ATP-BINDING PROTEIN DDPF-RELATED"/>
    <property type="match status" value="1"/>
</dbReference>
<dbReference type="InterPro" id="IPR017871">
    <property type="entry name" value="ABC_transporter-like_CS"/>
</dbReference>
<evidence type="ECO:0000256" key="4">
    <source>
        <dbReference type="ARBA" id="ARBA00022840"/>
    </source>
</evidence>
<evidence type="ECO:0000256" key="1">
    <source>
        <dbReference type="ARBA" id="ARBA00005417"/>
    </source>
</evidence>
<reference evidence="5" key="1">
    <citation type="submission" date="2022-01" db="EMBL/GenBank/DDBJ databases">
        <title>Novel bile acid biosynthetic pathways are enriched in the microbiome of centenarians.</title>
        <authorList>
            <person name="Sato Y."/>
            <person name="Atarashi K."/>
            <person name="Plichta R.D."/>
            <person name="Arai Y."/>
            <person name="Sasajima S."/>
            <person name="Kearney M.S."/>
            <person name="Suda W."/>
            <person name="Takeshita K."/>
            <person name="Sasaki T."/>
            <person name="Okamoto S."/>
            <person name="Skelly N.A."/>
            <person name="Okamura Y."/>
            <person name="Vlamakis H."/>
            <person name="Li Y."/>
            <person name="Tanoue T."/>
            <person name="Takei H."/>
            <person name="Nittono H."/>
            <person name="Narushima S."/>
            <person name="Irie J."/>
            <person name="Itoh H."/>
            <person name="Moriya K."/>
            <person name="Sugiura Y."/>
            <person name="Suematsu M."/>
            <person name="Moritoki N."/>
            <person name="Shibata S."/>
            <person name="Littman R.D."/>
            <person name="Fischbach A.M."/>
            <person name="Uwamino Y."/>
            <person name="Inoue T."/>
            <person name="Honda A."/>
            <person name="Hattori M."/>
            <person name="Murai T."/>
            <person name="Xavier J.R."/>
            <person name="Hirose N."/>
            <person name="Honda K."/>
        </authorList>
    </citation>
    <scope>NUCLEOTIDE SEQUENCE</scope>
    <source>
        <strain evidence="5">CE91-St55</strain>
    </source>
</reference>
<protein>
    <submittedName>
        <fullName evidence="5">Peptide ABC transporter</fullName>
    </submittedName>
</protein>
<dbReference type="InterPro" id="IPR027417">
    <property type="entry name" value="P-loop_NTPase"/>
</dbReference>
<evidence type="ECO:0000313" key="5">
    <source>
        <dbReference type="EMBL" id="GKG99983.1"/>
    </source>
</evidence>
<dbReference type="PROSITE" id="PS00211">
    <property type="entry name" value="ABC_TRANSPORTER_1"/>
    <property type="match status" value="1"/>
</dbReference>
<dbReference type="GO" id="GO:0016887">
    <property type="term" value="F:ATP hydrolysis activity"/>
    <property type="evidence" value="ECO:0007669"/>
    <property type="project" value="InterPro"/>
</dbReference>
<dbReference type="AlphaFoldDB" id="A0A413LUA2"/>
<dbReference type="RefSeq" id="WP_039890579.1">
    <property type="nucleotide sequence ID" value="NZ_BQNJ01000001.1"/>
</dbReference>
<sequence length="201" mass="22932">MKLEARELSFRYDNGNRQILNKMSMTLESTDRLGLIAPSGFGKTTFCKILAGYEEPDSGEVLLEGKPLSAWKGYCPVQMIWQHPELSVNPRWKMGEVLKEGDQVEKRIIDGLGIELDWLNRYPSELSGGELQRFCIARALGQRTRFLLADEISTMLDLITQSQLWNFLLEEVKNREIGLMAVSHSEVLLERICTKIVRLNG</sequence>
<dbReference type="InterPro" id="IPR003593">
    <property type="entry name" value="AAA+_ATPase"/>
</dbReference>
<dbReference type="GeneID" id="93151160"/>
<dbReference type="GO" id="GO:0005524">
    <property type="term" value="F:ATP binding"/>
    <property type="evidence" value="ECO:0007669"/>
    <property type="project" value="UniProtKB-KW"/>
</dbReference>
<keyword evidence="2" id="KW-0813">Transport</keyword>
<dbReference type="Pfam" id="PF00005">
    <property type="entry name" value="ABC_tran"/>
    <property type="match status" value="1"/>
</dbReference>
<dbReference type="Proteomes" id="UP001055091">
    <property type="component" value="Unassembled WGS sequence"/>
</dbReference>